<dbReference type="EC" id="1.8.4.11" evidence="2"/>
<dbReference type="OrthoDB" id="77405at2759"/>
<gene>
    <name evidence="10" type="ORF">C1SCF055_LOCUS32995</name>
</gene>
<reference evidence="10" key="1">
    <citation type="submission" date="2022-10" db="EMBL/GenBank/DDBJ databases">
        <authorList>
            <person name="Chen Y."/>
            <person name="Dougan E. K."/>
            <person name="Chan C."/>
            <person name="Rhodes N."/>
            <person name="Thang M."/>
        </authorList>
    </citation>
    <scope>NUCLEOTIDE SEQUENCE</scope>
</reference>
<dbReference type="SUPFAM" id="SSF55068">
    <property type="entry name" value="Peptide methionine sulfoxide reductase"/>
    <property type="match status" value="1"/>
</dbReference>
<dbReference type="InterPro" id="IPR036509">
    <property type="entry name" value="Met_Sox_Rdtase_MsrA_sf"/>
</dbReference>
<evidence type="ECO:0000256" key="2">
    <source>
        <dbReference type="ARBA" id="ARBA00012502"/>
    </source>
</evidence>
<name>A0A9P1GE69_9DINO</name>
<feature type="region of interest" description="Disordered" evidence="8">
    <location>
        <begin position="1"/>
        <end position="34"/>
    </location>
</feature>
<dbReference type="HAMAP" id="MF_01401">
    <property type="entry name" value="MsrA"/>
    <property type="match status" value="1"/>
</dbReference>
<dbReference type="GO" id="GO:0008113">
    <property type="term" value="F:peptide-methionine (S)-S-oxide reductase activity"/>
    <property type="evidence" value="ECO:0007669"/>
    <property type="project" value="UniProtKB-EC"/>
</dbReference>
<dbReference type="GO" id="GO:0034599">
    <property type="term" value="P:cellular response to oxidative stress"/>
    <property type="evidence" value="ECO:0007669"/>
    <property type="project" value="TreeGrafter"/>
</dbReference>
<dbReference type="PANTHER" id="PTHR42799">
    <property type="entry name" value="MITOCHONDRIAL PEPTIDE METHIONINE SULFOXIDE REDUCTASE"/>
    <property type="match status" value="1"/>
</dbReference>
<comment type="catalytic activity">
    <reaction evidence="7">
        <text>[thioredoxin]-disulfide + L-methionine + H2O = L-methionine (S)-S-oxide + [thioredoxin]-dithiol</text>
        <dbReference type="Rhea" id="RHEA:19993"/>
        <dbReference type="Rhea" id="RHEA-COMP:10698"/>
        <dbReference type="Rhea" id="RHEA-COMP:10700"/>
        <dbReference type="ChEBI" id="CHEBI:15377"/>
        <dbReference type="ChEBI" id="CHEBI:29950"/>
        <dbReference type="ChEBI" id="CHEBI:50058"/>
        <dbReference type="ChEBI" id="CHEBI:57844"/>
        <dbReference type="ChEBI" id="CHEBI:58772"/>
        <dbReference type="EC" id="1.8.4.11"/>
    </reaction>
</comment>
<dbReference type="NCBIfam" id="TIGR00401">
    <property type="entry name" value="msrA"/>
    <property type="match status" value="1"/>
</dbReference>
<dbReference type="GO" id="GO:0005737">
    <property type="term" value="C:cytoplasm"/>
    <property type="evidence" value="ECO:0007669"/>
    <property type="project" value="TreeGrafter"/>
</dbReference>
<sequence>METGADKTVPCGDVRDGDVLPNKRRRVEETPAQPAHSLNIKGLDGSRFQIQVDDGATLEDAYRYISEKMGLKAGRKLLLTSGCSMLIGSEPLLPQVQNEEISFITQHISMDEVANSFWRAMQPETMDRLTAADLNGINAIISLALPDELDQSLAGGGVYSTAVGYAAGFTPNPTYEEVVTGRTGHAEAVQAIFDPKKIDLMDLLRWFWEAHDPTQYMGQGNDFGTQYRSGLYYFDEEQKRLFEESRDAYQAALHAAGIRRDITTEIRSAADFPEVFYYAEDYHQQYLAKPGSRPYCSAQPQQVSLPPFEQWASAQLRQRFRPRLGEDFWQEHSPKPHSVVRAPHGPIAWQKDLRSDL</sequence>
<dbReference type="EMBL" id="CAMXCT010004046">
    <property type="protein sequence ID" value="CAI4007437.1"/>
    <property type="molecule type" value="Genomic_DNA"/>
</dbReference>
<dbReference type="Gene3D" id="3.30.1060.10">
    <property type="entry name" value="Peptide methionine sulphoxide reductase MsrA"/>
    <property type="match status" value="1"/>
</dbReference>
<evidence type="ECO:0000256" key="6">
    <source>
        <dbReference type="ARBA" id="ARBA00047806"/>
    </source>
</evidence>
<dbReference type="InterPro" id="IPR002569">
    <property type="entry name" value="Met_Sox_Rdtase_MsrA_dom"/>
</dbReference>
<dbReference type="Pfam" id="PF01625">
    <property type="entry name" value="PMSR"/>
    <property type="match status" value="1"/>
</dbReference>
<dbReference type="EMBL" id="CAMXCT030004046">
    <property type="protein sequence ID" value="CAL4794749.1"/>
    <property type="molecule type" value="Genomic_DNA"/>
</dbReference>
<comment type="caution">
    <text evidence="10">The sequence shown here is derived from an EMBL/GenBank/DDBJ whole genome shotgun (WGS) entry which is preliminary data.</text>
</comment>
<evidence type="ECO:0000256" key="3">
    <source>
        <dbReference type="ARBA" id="ARBA00023002"/>
    </source>
</evidence>
<evidence type="ECO:0000256" key="1">
    <source>
        <dbReference type="ARBA" id="ARBA00005591"/>
    </source>
</evidence>
<keyword evidence="3" id="KW-0560">Oxidoreductase</keyword>
<dbReference type="InterPro" id="IPR050162">
    <property type="entry name" value="MsrA_MetSO_reductase"/>
</dbReference>
<dbReference type="EMBL" id="CAMXCT020004046">
    <property type="protein sequence ID" value="CAL1160812.1"/>
    <property type="molecule type" value="Genomic_DNA"/>
</dbReference>
<evidence type="ECO:0000256" key="5">
    <source>
        <dbReference type="ARBA" id="ARBA00030643"/>
    </source>
</evidence>
<evidence type="ECO:0000256" key="4">
    <source>
        <dbReference type="ARBA" id="ARBA00030273"/>
    </source>
</evidence>
<reference evidence="11" key="2">
    <citation type="submission" date="2024-04" db="EMBL/GenBank/DDBJ databases">
        <authorList>
            <person name="Chen Y."/>
            <person name="Shah S."/>
            <person name="Dougan E. K."/>
            <person name="Thang M."/>
            <person name="Chan C."/>
        </authorList>
    </citation>
    <scope>NUCLEOTIDE SEQUENCE [LARGE SCALE GENOMIC DNA]</scope>
</reference>
<protein>
    <recommendedName>
        <fullName evidence="2">peptide-methionine (S)-S-oxide reductase</fullName>
        <ecNumber evidence="2">1.8.4.11</ecNumber>
    </recommendedName>
    <alternativeName>
        <fullName evidence="5">Peptide-methionine (S)-S-oxide reductase</fullName>
    </alternativeName>
    <alternativeName>
        <fullName evidence="4">Protein-methionine-S-oxide reductase</fullName>
    </alternativeName>
</protein>
<accession>A0A9P1GE69</accession>
<proteinExistence type="inferred from homology"/>
<evidence type="ECO:0000256" key="8">
    <source>
        <dbReference type="SAM" id="MobiDB-lite"/>
    </source>
</evidence>
<keyword evidence="12" id="KW-1185">Reference proteome</keyword>
<organism evidence="10">
    <name type="scientific">Cladocopium goreaui</name>
    <dbReference type="NCBI Taxonomy" id="2562237"/>
    <lineage>
        <taxon>Eukaryota</taxon>
        <taxon>Sar</taxon>
        <taxon>Alveolata</taxon>
        <taxon>Dinophyceae</taxon>
        <taxon>Suessiales</taxon>
        <taxon>Symbiodiniaceae</taxon>
        <taxon>Cladocopium</taxon>
    </lineage>
</organism>
<evidence type="ECO:0000256" key="7">
    <source>
        <dbReference type="ARBA" id="ARBA00048782"/>
    </source>
</evidence>
<dbReference type="PANTHER" id="PTHR42799:SF2">
    <property type="entry name" value="MITOCHONDRIAL PEPTIDE METHIONINE SULFOXIDE REDUCTASE"/>
    <property type="match status" value="1"/>
</dbReference>
<evidence type="ECO:0000259" key="9">
    <source>
        <dbReference type="Pfam" id="PF01625"/>
    </source>
</evidence>
<evidence type="ECO:0000313" key="12">
    <source>
        <dbReference type="Proteomes" id="UP001152797"/>
    </source>
</evidence>
<dbReference type="Proteomes" id="UP001152797">
    <property type="component" value="Unassembled WGS sequence"/>
</dbReference>
<evidence type="ECO:0000313" key="11">
    <source>
        <dbReference type="EMBL" id="CAL1160812.1"/>
    </source>
</evidence>
<dbReference type="AlphaFoldDB" id="A0A9P1GE69"/>
<comment type="catalytic activity">
    <reaction evidence="6">
        <text>L-methionyl-[protein] + [thioredoxin]-disulfide + H2O = L-methionyl-(S)-S-oxide-[protein] + [thioredoxin]-dithiol</text>
        <dbReference type="Rhea" id="RHEA:14217"/>
        <dbReference type="Rhea" id="RHEA-COMP:10698"/>
        <dbReference type="Rhea" id="RHEA-COMP:10700"/>
        <dbReference type="Rhea" id="RHEA-COMP:12313"/>
        <dbReference type="Rhea" id="RHEA-COMP:12315"/>
        <dbReference type="ChEBI" id="CHEBI:15377"/>
        <dbReference type="ChEBI" id="CHEBI:16044"/>
        <dbReference type="ChEBI" id="CHEBI:29950"/>
        <dbReference type="ChEBI" id="CHEBI:44120"/>
        <dbReference type="ChEBI" id="CHEBI:50058"/>
        <dbReference type="EC" id="1.8.4.11"/>
    </reaction>
</comment>
<comment type="similarity">
    <text evidence="1">Belongs to the MsrA Met sulfoxide reductase family.</text>
</comment>
<feature type="domain" description="Peptide methionine sulphoxide reductase MsrA" evidence="9">
    <location>
        <begin position="157"/>
        <end position="296"/>
    </location>
</feature>
<evidence type="ECO:0000313" key="10">
    <source>
        <dbReference type="EMBL" id="CAI4007437.1"/>
    </source>
</evidence>